<comment type="caution">
    <text evidence="3">The sequence shown here is derived from an EMBL/GenBank/DDBJ whole genome shotgun (WGS) entry which is preliminary data.</text>
</comment>
<dbReference type="InterPro" id="IPR042099">
    <property type="entry name" value="ANL_N_sf"/>
</dbReference>
<dbReference type="InterPro" id="IPR020845">
    <property type="entry name" value="AMP-binding_CS"/>
</dbReference>
<dbReference type="PROSITE" id="PS00455">
    <property type="entry name" value="AMP_BINDING"/>
    <property type="match status" value="1"/>
</dbReference>
<dbReference type="SUPFAM" id="SSF56801">
    <property type="entry name" value="Acetyl-CoA synthetase-like"/>
    <property type="match status" value="1"/>
</dbReference>
<accession>A0ABT5VLJ1</accession>
<dbReference type="InterPro" id="IPR045851">
    <property type="entry name" value="AMP-bd_C_sf"/>
</dbReference>
<evidence type="ECO:0000259" key="1">
    <source>
        <dbReference type="Pfam" id="PF00501"/>
    </source>
</evidence>
<dbReference type="InterPro" id="IPR000873">
    <property type="entry name" value="AMP-dep_synth/lig_dom"/>
</dbReference>
<dbReference type="PANTHER" id="PTHR43767:SF1">
    <property type="entry name" value="NONRIBOSOMAL PEPTIDE SYNTHASE PES1 (EUROFUNG)-RELATED"/>
    <property type="match status" value="1"/>
</dbReference>
<dbReference type="Proteomes" id="UP001148125">
    <property type="component" value="Unassembled WGS sequence"/>
</dbReference>
<gene>
    <name evidence="3" type="ORF">N7Z68_23640</name>
</gene>
<organism evidence="3 4">
    <name type="scientific">Alkalihalobacterium chitinilyticum</name>
    <dbReference type="NCBI Taxonomy" id="2980103"/>
    <lineage>
        <taxon>Bacteria</taxon>
        <taxon>Bacillati</taxon>
        <taxon>Bacillota</taxon>
        <taxon>Bacilli</taxon>
        <taxon>Bacillales</taxon>
        <taxon>Bacillaceae</taxon>
        <taxon>Alkalihalobacterium</taxon>
    </lineage>
</organism>
<feature type="domain" description="AMP-binding enzyme C-terminal" evidence="2">
    <location>
        <begin position="422"/>
        <end position="497"/>
    </location>
</feature>
<dbReference type="Pfam" id="PF00501">
    <property type="entry name" value="AMP-binding"/>
    <property type="match status" value="1"/>
</dbReference>
<protein>
    <submittedName>
        <fullName evidence="3">AMP-binding protein</fullName>
    </submittedName>
</protein>
<dbReference type="EMBL" id="JAOTPO010000031">
    <property type="protein sequence ID" value="MDE5416298.1"/>
    <property type="molecule type" value="Genomic_DNA"/>
</dbReference>
<evidence type="ECO:0000259" key="2">
    <source>
        <dbReference type="Pfam" id="PF13193"/>
    </source>
</evidence>
<dbReference type="PANTHER" id="PTHR43767">
    <property type="entry name" value="LONG-CHAIN-FATTY-ACID--COA LIGASE"/>
    <property type="match status" value="1"/>
</dbReference>
<reference evidence="3" key="1">
    <citation type="submission" date="2024-05" db="EMBL/GenBank/DDBJ databases">
        <title>Alkalihalobacillus sp. strain MEB203 novel alkaliphilic bacterium from Lonar Lake, India.</title>
        <authorList>
            <person name="Joshi A."/>
            <person name="Thite S."/>
            <person name="Mengade P."/>
        </authorList>
    </citation>
    <scope>NUCLEOTIDE SEQUENCE</scope>
    <source>
        <strain evidence="3">MEB 203</strain>
    </source>
</reference>
<sequence>MQSIVNRVAIGDILRRNAARFPDKVAIIDGGKRITYRELDQLSNQFANYLLSSGYTKGDTILTICMNSWEYVVIYNGIAKAGLIWVPINPGISINEKLYILDQVEAKLIMGDAPLIQNDIETFKKSCQNILAVRGSLGDTNTFLLALEDQSEVEPEVEIEDRDVAQIMFTSGTTGNPKGVMTSHLAVYIASLGNIIESNFQEDEKTLTMMPLFHCAQHTFTVSALHRGATSVVISGFEPEALMKTIEDHQITNMFALPIMYKALLYHPNRPKYDLSSLRRCTYAMAPMDRQTLEKCIHEFKAEFALGTGQTEIYPATMTFRPEEQLRRFGSYWGTSNLINDTAIMDDDGNILEKGQVGEIVHRGPNVMNGYFRNEEETAKSRAFGWHHTGDLGYWDEDGQLVFVDRKKDIIKTGGENVASIKVEGVLLTHKDVANAVAVGLPHERWSEAVTAFVVLNPGSQATEEDIINYCKEHLGGFQVPKSVVILEQLPLTATGKIQKHVLRRQYTNHYQITN</sequence>
<dbReference type="InterPro" id="IPR050237">
    <property type="entry name" value="ATP-dep_AMP-bd_enzyme"/>
</dbReference>
<dbReference type="Gene3D" id="3.30.300.30">
    <property type="match status" value="1"/>
</dbReference>
<name>A0ABT5VLJ1_9BACI</name>
<evidence type="ECO:0000313" key="3">
    <source>
        <dbReference type="EMBL" id="MDE5416298.1"/>
    </source>
</evidence>
<dbReference type="RefSeq" id="WP_275120888.1">
    <property type="nucleotide sequence ID" value="NZ_JAOTPO010000031.1"/>
</dbReference>
<dbReference type="Pfam" id="PF13193">
    <property type="entry name" value="AMP-binding_C"/>
    <property type="match status" value="1"/>
</dbReference>
<proteinExistence type="predicted"/>
<dbReference type="Gene3D" id="3.40.50.12780">
    <property type="entry name" value="N-terminal domain of ligase-like"/>
    <property type="match status" value="1"/>
</dbReference>
<dbReference type="InterPro" id="IPR025110">
    <property type="entry name" value="AMP-bd_C"/>
</dbReference>
<feature type="domain" description="AMP-dependent synthetase/ligase" evidence="1">
    <location>
        <begin position="14"/>
        <end position="372"/>
    </location>
</feature>
<evidence type="ECO:0000313" key="4">
    <source>
        <dbReference type="Proteomes" id="UP001148125"/>
    </source>
</evidence>
<keyword evidence="4" id="KW-1185">Reference proteome</keyword>